<keyword evidence="1" id="KW-0732">Signal</keyword>
<dbReference type="SUPFAM" id="SSF48695">
    <property type="entry name" value="Multiheme cytochromes"/>
    <property type="match status" value="1"/>
</dbReference>
<reference evidence="2 3" key="1">
    <citation type="submission" date="2017-04" db="EMBL/GenBank/DDBJ databases">
        <authorList>
            <consortium name="Geobacter pelophilus Genome Sequencing"/>
            <person name="Aoyagi T."/>
            <person name="Koike H."/>
            <person name="Hori T."/>
        </authorList>
    </citation>
    <scope>NUCLEOTIDE SEQUENCE [LARGE SCALE GENOMIC DNA]</scope>
    <source>
        <strain evidence="2 3">Drf2</strain>
    </source>
</reference>
<evidence type="ECO:0000256" key="1">
    <source>
        <dbReference type="SAM" id="SignalP"/>
    </source>
</evidence>
<organism evidence="2 3">
    <name type="scientific">Geoanaerobacter pelophilus</name>
    <dbReference type="NCBI Taxonomy" id="60036"/>
    <lineage>
        <taxon>Bacteria</taxon>
        <taxon>Pseudomonadati</taxon>
        <taxon>Thermodesulfobacteriota</taxon>
        <taxon>Desulfuromonadia</taxon>
        <taxon>Geobacterales</taxon>
        <taxon>Geobacteraceae</taxon>
        <taxon>Geoanaerobacter</taxon>
    </lineage>
</organism>
<dbReference type="EMBL" id="BDQG01000001">
    <property type="protein sequence ID" value="GAW65443.1"/>
    <property type="molecule type" value="Genomic_DNA"/>
</dbReference>
<dbReference type="InterPro" id="IPR036280">
    <property type="entry name" value="Multihaem_cyt_sf"/>
</dbReference>
<accession>A0ABQ0MEJ4</accession>
<proteinExistence type="predicted"/>
<comment type="caution">
    <text evidence="2">The sequence shown here is derived from an EMBL/GenBank/DDBJ whole genome shotgun (WGS) entry which is preliminary data.</text>
</comment>
<evidence type="ECO:0000313" key="3">
    <source>
        <dbReference type="Proteomes" id="UP000194153"/>
    </source>
</evidence>
<dbReference type="Proteomes" id="UP000194153">
    <property type="component" value="Unassembled WGS sequence"/>
</dbReference>
<name>A0ABQ0MEJ4_9BACT</name>
<protein>
    <submittedName>
        <fullName evidence="2">Cytochrome C family protein</fullName>
    </submittedName>
</protein>
<feature type="chain" id="PRO_5045747941" evidence="1">
    <location>
        <begin position="24"/>
        <end position="276"/>
    </location>
</feature>
<evidence type="ECO:0000313" key="2">
    <source>
        <dbReference type="EMBL" id="GAW65443.1"/>
    </source>
</evidence>
<reference evidence="3" key="2">
    <citation type="submission" date="2017-05" db="EMBL/GenBank/DDBJ databases">
        <title>Draft genome sequence of Geobacter pelophilus, a iron(III)-reducing bacteria.</title>
        <authorList>
            <person name="Aoyagi T."/>
            <person name="Koike H."/>
            <person name="Morita T."/>
            <person name="Sato Y."/>
            <person name="Habe H."/>
            <person name="Hori T."/>
        </authorList>
    </citation>
    <scope>NUCLEOTIDE SEQUENCE [LARGE SCALE GENOMIC DNA]</scope>
    <source>
        <strain evidence="3">Drf2</strain>
    </source>
</reference>
<sequence>MKKQLITVLALAGIAAGATLAFAAEGSHGGGILKSKHDMNMYVGSHGGKLDKDQRVCAYCHTPHHSVGIGATAMVDIDKDGAADLDGLGNETFYEVYYPLWSRALNPTATIDGYVSQTFNPTGKFYDPLAGPSRLCMTCHDGTIAADSYYGETNGSANAGDDQLVMWSMGNFGIGKGDSLSNDHPVGFVYKDMADDDTKYEIKDQSSTFIGTQKTIDSALTDVAGVGKVMTCASCHDVHNGNAVQNKPLAAGESGRGYFLLAAQKDSAICLSCHDK</sequence>
<feature type="signal peptide" evidence="1">
    <location>
        <begin position="1"/>
        <end position="23"/>
    </location>
</feature>
<keyword evidence="3" id="KW-1185">Reference proteome</keyword>
<dbReference type="RefSeq" id="WP_085811890.1">
    <property type="nucleotide sequence ID" value="NZ_BDQG01000001.1"/>
</dbReference>
<gene>
    <name evidence="2" type="ORF">GPEL0_01f0331</name>
</gene>